<organism evidence="1 2">
    <name type="scientific">Frankliniella fusca</name>
    <dbReference type="NCBI Taxonomy" id="407009"/>
    <lineage>
        <taxon>Eukaryota</taxon>
        <taxon>Metazoa</taxon>
        <taxon>Ecdysozoa</taxon>
        <taxon>Arthropoda</taxon>
        <taxon>Hexapoda</taxon>
        <taxon>Insecta</taxon>
        <taxon>Pterygota</taxon>
        <taxon>Neoptera</taxon>
        <taxon>Paraneoptera</taxon>
        <taxon>Thysanoptera</taxon>
        <taxon>Terebrantia</taxon>
        <taxon>Thripoidea</taxon>
        <taxon>Thripidae</taxon>
        <taxon>Frankliniella</taxon>
    </lineage>
</organism>
<evidence type="ECO:0000313" key="1">
    <source>
        <dbReference type="EMBL" id="KAK3914178.1"/>
    </source>
</evidence>
<reference evidence="1" key="1">
    <citation type="submission" date="2021-07" db="EMBL/GenBank/DDBJ databases">
        <authorList>
            <person name="Catto M.A."/>
            <person name="Jacobson A."/>
            <person name="Kennedy G."/>
            <person name="Labadie P."/>
            <person name="Hunt B.G."/>
            <person name="Srinivasan R."/>
        </authorList>
    </citation>
    <scope>NUCLEOTIDE SEQUENCE</scope>
    <source>
        <strain evidence="1">PL_HMW_Pooled</strain>
        <tissue evidence="1">Head</tissue>
    </source>
</reference>
<sequence>MQHISARTASCLKTSTF</sequence>
<accession>A0AAE1LC40</accession>
<comment type="caution">
    <text evidence="1">The sequence shown here is derived from an EMBL/GenBank/DDBJ whole genome shotgun (WGS) entry which is preliminary data.</text>
</comment>
<dbReference type="AlphaFoldDB" id="A0AAE1LC40"/>
<keyword evidence="2" id="KW-1185">Reference proteome</keyword>
<proteinExistence type="predicted"/>
<gene>
    <name evidence="1" type="ORF">KUF71_023591</name>
</gene>
<dbReference type="Proteomes" id="UP001219518">
    <property type="component" value="Unassembled WGS sequence"/>
</dbReference>
<name>A0AAE1LC40_9NEOP</name>
<evidence type="ECO:0000313" key="2">
    <source>
        <dbReference type="Proteomes" id="UP001219518"/>
    </source>
</evidence>
<dbReference type="EMBL" id="JAHWGI010000358">
    <property type="protein sequence ID" value="KAK3914178.1"/>
    <property type="molecule type" value="Genomic_DNA"/>
</dbReference>
<protein>
    <submittedName>
        <fullName evidence="1">Uncharacterized protein</fullName>
    </submittedName>
</protein>
<reference evidence="1" key="2">
    <citation type="journal article" date="2023" name="BMC Genomics">
        <title>Pest status, molecular evolution, and epigenetic factors derived from the genome assembly of Frankliniella fusca, a thysanopteran phytovirus vector.</title>
        <authorList>
            <person name="Catto M.A."/>
            <person name="Labadie P.E."/>
            <person name="Jacobson A.L."/>
            <person name="Kennedy G.G."/>
            <person name="Srinivasan R."/>
            <person name="Hunt B.G."/>
        </authorList>
    </citation>
    <scope>NUCLEOTIDE SEQUENCE</scope>
    <source>
        <strain evidence="1">PL_HMW_Pooled</strain>
    </source>
</reference>